<evidence type="ECO:0000256" key="1">
    <source>
        <dbReference type="SAM" id="SignalP"/>
    </source>
</evidence>
<dbReference type="RefSeq" id="WP_284281855.1">
    <property type="nucleotide sequence ID" value="NZ_BSOJ01000027.1"/>
</dbReference>
<proteinExistence type="predicted"/>
<accession>A0ABQ5YUP6</accession>
<keyword evidence="3" id="KW-1185">Reference proteome</keyword>
<protein>
    <recommendedName>
        <fullName evidence="4">Outer membrane lipoprotein-sorting protein</fullName>
    </recommendedName>
</protein>
<reference evidence="3" key="1">
    <citation type="journal article" date="2019" name="Int. J. Syst. Evol. Microbiol.">
        <title>The Global Catalogue of Microorganisms (GCM) 10K type strain sequencing project: providing services to taxonomists for standard genome sequencing and annotation.</title>
        <authorList>
            <consortium name="The Broad Institute Genomics Platform"/>
            <consortium name="The Broad Institute Genome Sequencing Center for Infectious Disease"/>
            <person name="Wu L."/>
            <person name="Ma J."/>
        </authorList>
    </citation>
    <scope>NUCLEOTIDE SEQUENCE [LARGE SCALE GENOMIC DNA]</scope>
    <source>
        <strain evidence="3">NBRC 105857</strain>
    </source>
</reference>
<gene>
    <name evidence="2" type="ORF">GCM10007875_22260</name>
</gene>
<comment type="caution">
    <text evidence="2">The sequence shown here is derived from an EMBL/GenBank/DDBJ whole genome shotgun (WGS) entry which is preliminary data.</text>
</comment>
<organism evidence="2 3">
    <name type="scientific">Limnobacter litoralis</name>
    <dbReference type="NCBI Taxonomy" id="481366"/>
    <lineage>
        <taxon>Bacteria</taxon>
        <taxon>Pseudomonadati</taxon>
        <taxon>Pseudomonadota</taxon>
        <taxon>Betaproteobacteria</taxon>
        <taxon>Burkholderiales</taxon>
        <taxon>Burkholderiaceae</taxon>
        <taxon>Limnobacter</taxon>
    </lineage>
</organism>
<evidence type="ECO:0000313" key="2">
    <source>
        <dbReference type="EMBL" id="GLR27135.1"/>
    </source>
</evidence>
<evidence type="ECO:0000313" key="3">
    <source>
        <dbReference type="Proteomes" id="UP001156664"/>
    </source>
</evidence>
<dbReference type="EMBL" id="BSOJ01000027">
    <property type="protein sequence ID" value="GLR27135.1"/>
    <property type="molecule type" value="Genomic_DNA"/>
</dbReference>
<sequence length="225" mass="25639">MKLQHALTRPACWAAFFLVSGTGAFAKAAPQLTFEKAFDTQRQPAATYFEAQYQSGGKTHTLKVWRDRNLRLRRETDGRITTFVVNKADDDWTMTVLDSQKKIETVVDRTNLYRVGNFTSWFGLAHGLNPPVGKYEVRTMKKPPTTKLDKTAPPCNWYSYTQNINDTQVCWSKKLALPTTILNDKGDVIWKITKVSTKPFDLAKTFRFKDEGYIRNDANADISGD</sequence>
<dbReference type="Proteomes" id="UP001156664">
    <property type="component" value="Unassembled WGS sequence"/>
</dbReference>
<feature type="signal peptide" evidence="1">
    <location>
        <begin position="1"/>
        <end position="28"/>
    </location>
</feature>
<feature type="chain" id="PRO_5046418750" description="Outer membrane lipoprotein-sorting protein" evidence="1">
    <location>
        <begin position="29"/>
        <end position="225"/>
    </location>
</feature>
<name>A0ABQ5YUP6_9BURK</name>
<evidence type="ECO:0008006" key="4">
    <source>
        <dbReference type="Google" id="ProtNLM"/>
    </source>
</evidence>
<keyword evidence="1" id="KW-0732">Signal</keyword>